<keyword evidence="3" id="KW-1185">Reference proteome</keyword>
<dbReference type="AlphaFoldDB" id="A0A8J3BEB4"/>
<protein>
    <submittedName>
        <fullName evidence="2">Uncharacterized protein</fullName>
    </submittedName>
</protein>
<feature type="transmembrane region" description="Helical" evidence="1">
    <location>
        <begin position="30"/>
        <end position="50"/>
    </location>
</feature>
<evidence type="ECO:0000256" key="1">
    <source>
        <dbReference type="SAM" id="Phobius"/>
    </source>
</evidence>
<dbReference type="Proteomes" id="UP000612329">
    <property type="component" value="Unassembled WGS sequence"/>
</dbReference>
<organism evidence="2 3">
    <name type="scientific">Yeosuana aromativorans</name>
    <dbReference type="NCBI Taxonomy" id="288019"/>
    <lineage>
        <taxon>Bacteria</taxon>
        <taxon>Pseudomonadati</taxon>
        <taxon>Bacteroidota</taxon>
        <taxon>Flavobacteriia</taxon>
        <taxon>Flavobacteriales</taxon>
        <taxon>Flavobacteriaceae</taxon>
        <taxon>Yeosuana</taxon>
    </lineage>
</organism>
<sequence>MAFSFACSDLLDYVNHYYVYNWSFLMLERILHVVGLFFLFNYIVAYNKLFKKQEIREVIRGSENVLV</sequence>
<keyword evidence="1" id="KW-0812">Transmembrane</keyword>
<dbReference type="EMBL" id="BMNR01000002">
    <property type="protein sequence ID" value="GGK15214.1"/>
    <property type="molecule type" value="Genomic_DNA"/>
</dbReference>
<keyword evidence="1" id="KW-0472">Membrane</keyword>
<proteinExistence type="predicted"/>
<accession>A0A8J3BEB4</accession>
<keyword evidence="1" id="KW-1133">Transmembrane helix</keyword>
<comment type="caution">
    <text evidence="2">The sequence shown here is derived from an EMBL/GenBank/DDBJ whole genome shotgun (WGS) entry which is preliminary data.</text>
</comment>
<evidence type="ECO:0000313" key="3">
    <source>
        <dbReference type="Proteomes" id="UP000612329"/>
    </source>
</evidence>
<reference evidence="2" key="2">
    <citation type="submission" date="2020-09" db="EMBL/GenBank/DDBJ databases">
        <authorList>
            <person name="Sun Q."/>
            <person name="Ohkuma M."/>
        </authorList>
    </citation>
    <scope>NUCLEOTIDE SEQUENCE</scope>
    <source>
        <strain evidence="2">JCM 12862</strain>
    </source>
</reference>
<evidence type="ECO:0000313" key="2">
    <source>
        <dbReference type="EMBL" id="GGK15214.1"/>
    </source>
</evidence>
<name>A0A8J3BEB4_9FLAO</name>
<gene>
    <name evidence="2" type="ORF">GCM10007962_06770</name>
</gene>
<reference evidence="2" key="1">
    <citation type="journal article" date="2014" name="Int. J. Syst. Evol. Microbiol.">
        <title>Complete genome sequence of Corynebacterium casei LMG S-19264T (=DSM 44701T), isolated from a smear-ripened cheese.</title>
        <authorList>
            <consortium name="US DOE Joint Genome Institute (JGI-PGF)"/>
            <person name="Walter F."/>
            <person name="Albersmeier A."/>
            <person name="Kalinowski J."/>
            <person name="Ruckert C."/>
        </authorList>
    </citation>
    <scope>NUCLEOTIDE SEQUENCE</scope>
    <source>
        <strain evidence="2">JCM 12862</strain>
    </source>
</reference>